<proteinExistence type="predicted"/>
<dbReference type="Proteomes" id="UP000299102">
    <property type="component" value="Unassembled WGS sequence"/>
</dbReference>
<dbReference type="EMBL" id="BGZK01001942">
    <property type="protein sequence ID" value="GBP88570.1"/>
    <property type="molecule type" value="Genomic_DNA"/>
</dbReference>
<sequence length="94" mass="10563">MNIASNKPRQQQQFYMRATSHRIPVGAARPLIGKVLESQRGCAACVWEFKGEKEHASLQRVGNHSRPWTRNSRGTSMVNLKDAEHKFGCAGIEN</sequence>
<name>A0A4C1ZL04_EUMVA</name>
<dbReference type="AlphaFoldDB" id="A0A4C1ZL04"/>
<reference evidence="1 2" key="1">
    <citation type="journal article" date="2019" name="Commun. Biol.">
        <title>The bagworm genome reveals a unique fibroin gene that provides high tensile strength.</title>
        <authorList>
            <person name="Kono N."/>
            <person name="Nakamura H."/>
            <person name="Ohtoshi R."/>
            <person name="Tomita M."/>
            <person name="Numata K."/>
            <person name="Arakawa K."/>
        </authorList>
    </citation>
    <scope>NUCLEOTIDE SEQUENCE [LARGE SCALE GENOMIC DNA]</scope>
</reference>
<comment type="caution">
    <text evidence="1">The sequence shown here is derived from an EMBL/GenBank/DDBJ whole genome shotgun (WGS) entry which is preliminary data.</text>
</comment>
<accession>A0A4C1ZL04</accession>
<organism evidence="1 2">
    <name type="scientific">Eumeta variegata</name>
    <name type="common">Bagworm moth</name>
    <name type="synonym">Eumeta japonica</name>
    <dbReference type="NCBI Taxonomy" id="151549"/>
    <lineage>
        <taxon>Eukaryota</taxon>
        <taxon>Metazoa</taxon>
        <taxon>Ecdysozoa</taxon>
        <taxon>Arthropoda</taxon>
        <taxon>Hexapoda</taxon>
        <taxon>Insecta</taxon>
        <taxon>Pterygota</taxon>
        <taxon>Neoptera</taxon>
        <taxon>Endopterygota</taxon>
        <taxon>Lepidoptera</taxon>
        <taxon>Glossata</taxon>
        <taxon>Ditrysia</taxon>
        <taxon>Tineoidea</taxon>
        <taxon>Psychidae</taxon>
        <taxon>Oiketicinae</taxon>
        <taxon>Eumeta</taxon>
    </lineage>
</organism>
<protein>
    <submittedName>
        <fullName evidence="1">Uncharacterized protein</fullName>
    </submittedName>
</protein>
<gene>
    <name evidence="1" type="ORF">EVAR_68600_1</name>
</gene>
<evidence type="ECO:0000313" key="2">
    <source>
        <dbReference type="Proteomes" id="UP000299102"/>
    </source>
</evidence>
<evidence type="ECO:0000313" key="1">
    <source>
        <dbReference type="EMBL" id="GBP88570.1"/>
    </source>
</evidence>
<keyword evidence="2" id="KW-1185">Reference proteome</keyword>